<name>A0A5J5EDQ7_9PEZI</name>
<feature type="region of interest" description="Disordered" evidence="1">
    <location>
        <begin position="1"/>
        <end position="36"/>
    </location>
</feature>
<evidence type="ECO:0000256" key="1">
    <source>
        <dbReference type="SAM" id="MobiDB-lite"/>
    </source>
</evidence>
<comment type="caution">
    <text evidence="2">The sequence shown here is derived from an EMBL/GenBank/DDBJ whole genome shotgun (WGS) entry which is preliminary data.</text>
</comment>
<dbReference type="OrthoDB" id="5231586at2759"/>
<dbReference type="Proteomes" id="UP000326924">
    <property type="component" value="Unassembled WGS sequence"/>
</dbReference>
<sequence>MGSHGVPFKTRAESLAKHRTSNPIKKQRSFAGSRNKATWRSLHQQLKSYEWCRLTCLNAHHSSVKIGKKKRLKALIGKRWITRFLHHLPQLASCFAGPIGNERVGADQPASIKSFFSGLSKVHAHKKIKVENTYNADEKGLMVGQAWKGRASGVGKQIHVKVSHPHNRECGSVTERRPRPRPLYIYLGKAHIMGKHPYQSGDPAVFAIWEHGWTALRISFL</sequence>
<evidence type="ECO:0000313" key="2">
    <source>
        <dbReference type="EMBL" id="KAA8893157.1"/>
    </source>
</evidence>
<reference evidence="2 3" key="1">
    <citation type="submission" date="2019-09" db="EMBL/GenBank/DDBJ databases">
        <title>Draft genome of the ectomycorrhizal ascomycete Sphaerosporella brunnea.</title>
        <authorList>
            <consortium name="DOE Joint Genome Institute"/>
            <person name="Benucci G.M."/>
            <person name="Marozzi G."/>
            <person name="Antonielli L."/>
            <person name="Sanchez S."/>
            <person name="Marco P."/>
            <person name="Wang X."/>
            <person name="Falini L.B."/>
            <person name="Barry K."/>
            <person name="Haridas S."/>
            <person name="Lipzen A."/>
            <person name="Labutti K."/>
            <person name="Grigoriev I.V."/>
            <person name="Murat C."/>
            <person name="Martin F."/>
            <person name="Albertini E."/>
            <person name="Donnini D."/>
            <person name="Bonito G."/>
        </authorList>
    </citation>
    <scope>NUCLEOTIDE SEQUENCE [LARGE SCALE GENOMIC DNA]</scope>
    <source>
        <strain evidence="2 3">Sb_GMNB300</strain>
    </source>
</reference>
<evidence type="ECO:0008006" key="4">
    <source>
        <dbReference type="Google" id="ProtNLM"/>
    </source>
</evidence>
<dbReference type="EMBL" id="VXIS01000488">
    <property type="protein sequence ID" value="KAA8893157.1"/>
    <property type="molecule type" value="Genomic_DNA"/>
</dbReference>
<keyword evidence="3" id="KW-1185">Reference proteome</keyword>
<dbReference type="AlphaFoldDB" id="A0A5J5EDQ7"/>
<gene>
    <name evidence="2" type="ORF">FN846DRAFT_788344</name>
</gene>
<organism evidence="2 3">
    <name type="scientific">Sphaerosporella brunnea</name>
    <dbReference type="NCBI Taxonomy" id="1250544"/>
    <lineage>
        <taxon>Eukaryota</taxon>
        <taxon>Fungi</taxon>
        <taxon>Dikarya</taxon>
        <taxon>Ascomycota</taxon>
        <taxon>Pezizomycotina</taxon>
        <taxon>Pezizomycetes</taxon>
        <taxon>Pezizales</taxon>
        <taxon>Pyronemataceae</taxon>
        <taxon>Sphaerosporella</taxon>
    </lineage>
</organism>
<proteinExistence type="predicted"/>
<feature type="compositionally biased region" description="Basic residues" evidence="1">
    <location>
        <begin position="17"/>
        <end position="28"/>
    </location>
</feature>
<protein>
    <recommendedName>
        <fullName evidence="4">DDE-1 domain-containing protein</fullName>
    </recommendedName>
</protein>
<accession>A0A5J5EDQ7</accession>
<dbReference type="InParanoid" id="A0A5J5EDQ7"/>
<evidence type="ECO:0000313" key="3">
    <source>
        <dbReference type="Proteomes" id="UP000326924"/>
    </source>
</evidence>